<evidence type="ECO:0000256" key="3">
    <source>
        <dbReference type="ARBA" id="ARBA00011901"/>
    </source>
</evidence>
<organism evidence="8 9">
    <name type="scientific">Kaistella haifensis DSM 19056</name>
    <dbReference type="NCBI Taxonomy" id="1450526"/>
    <lineage>
        <taxon>Bacteria</taxon>
        <taxon>Pseudomonadati</taxon>
        <taxon>Bacteroidota</taxon>
        <taxon>Flavobacteriia</taxon>
        <taxon>Flavobacteriales</taxon>
        <taxon>Weeksellaceae</taxon>
        <taxon>Chryseobacterium group</taxon>
        <taxon>Kaistella</taxon>
    </lineage>
</organism>
<dbReference type="GO" id="GO:0009253">
    <property type="term" value="P:peptidoglycan catabolic process"/>
    <property type="evidence" value="ECO:0007669"/>
    <property type="project" value="InterPro"/>
</dbReference>
<dbReference type="CDD" id="cd06583">
    <property type="entry name" value="PGRP"/>
    <property type="match status" value="1"/>
</dbReference>
<dbReference type="InterPro" id="IPR002502">
    <property type="entry name" value="Amidase_domain"/>
</dbReference>
<dbReference type="SMART" id="SM00644">
    <property type="entry name" value="Ami_2"/>
    <property type="match status" value="1"/>
</dbReference>
<sequence>MRNSLYFMGLSVVLFSCTSQKNIQKNSPTPQKNVPTVKTPVNKPAPTAAHSELKRENGHYFYKVNIADATKNDNTISYGSIVSANPSGYKVVYTYFPAVAQNFRQKYIILHYTALDDDKSVTVLTQQSVSAHYLVNNLGDNEIYQLVDENKRAYHAGVSSWRNDQMLNDTSIGIEIVNPGYKTDASGNRIFPEFADAQIKKVAALVKDIANRYMIPPTNILAHSDIAPTRKQDPGPKFPWKKLYDEYQIGMWYDEVVKQRFSDQIVPETFVTELSTPQFIFKYQTALKSLGYGLEPSGTVDDATKKTIEAFQFHFRPGKFDGVMDAETWAILQALNSKYPNK</sequence>
<keyword evidence="9" id="KW-1185">Reference proteome</keyword>
<dbReference type="PANTHER" id="PTHR30417:SF1">
    <property type="entry name" value="N-ACETYLMURAMOYL-L-ALANINE AMIDASE AMID"/>
    <property type="match status" value="1"/>
</dbReference>
<evidence type="ECO:0000259" key="7">
    <source>
        <dbReference type="SMART" id="SM00644"/>
    </source>
</evidence>
<dbReference type="SUPFAM" id="SSF47090">
    <property type="entry name" value="PGBD-like"/>
    <property type="match status" value="1"/>
</dbReference>
<dbReference type="Pfam" id="PF01471">
    <property type="entry name" value="PG_binding_1"/>
    <property type="match status" value="1"/>
</dbReference>
<comment type="caution">
    <text evidence="8">The sequence shown here is derived from an EMBL/GenBank/DDBJ whole genome shotgun (WGS) entry which is preliminary data.</text>
</comment>
<dbReference type="Gene3D" id="3.40.80.10">
    <property type="entry name" value="Peptidoglycan recognition protein-like"/>
    <property type="match status" value="1"/>
</dbReference>
<dbReference type="EMBL" id="JASZ02000004">
    <property type="protein sequence ID" value="OWK98994.1"/>
    <property type="molecule type" value="Genomic_DNA"/>
</dbReference>
<reference evidence="8 9" key="2">
    <citation type="submission" date="2017-05" db="EMBL/GenBank/DDBJ databases">
        <title>Genome of Chryseobacterium haifense.</title>
        <authorList>
            <person name="Newman J.D."/>
        </authorList>
    </citation>
    <scope>NUCLEOTIDE SEQUENCE [LARGE SCALE GENOMIC DNA]</scope>
    <source>
        <strain evidence="8 9">DSM 19056</strain>
    </source>
</reference>
<dbReference type="FunFam" id="3.40.80.10:FF:000003">
    <property type="entry name" value="N-acetylmuramoyl-L-alanine amidase"/>
    <property type="match status" value="1"/>
</dbReference>
<feature type="region of interest" description="Disordered" evidence="6">
    <location>
        <begin position="23"/>
        <end position="49"/>
    </location>
</feature>
<dbReference type="InterPro" id="IPR002477">
    <property type="entry name" value="Peptidoglycan-bd-like"/>
</dbReference>
<dbReference type="InterPro" id="IPR036365">
    <property type="entry name" value="PGBD-like_sf"/>
</dbReference>
<dbReference type="EC" id="3.5.1.28" evidence="3"/>
<protein>
    <recommendedName>
        <fullName evidence="3">N-acetylmuramoyl-L-alanine amidase</fullName>
        <ecNumber evidence="3">3.5.1.28</ecNumber>
    </recommendedName>
</protein>
<name>A0A246BBD4_9FLAO</name>
<evidence type="ECO:0000313" key="9">
    <source>
        <dbReference type="Proteomes" id="UP000197587"/>
    </source>
</evidence>
<evidence type="ECO:0000256" key="5">
    <source>
        <dbReference type="ARBA" id="ARBA00023316"/>
    </source>
</evidence>
<dbReference type="SUPFAM" id="SSF55846">
    <property type="entry name" value="N-acetylmuramoyl-L-alanine amidase-like"/>
    <property type="match status" value="1"/>
</dbReference>
<dbReference type="Proteomes" id="UP000197587">
    <property type="component" value="Unassembled WGS sequence"/>
</dbReference>
<dbReference type="AlphaFoldDB" id="A0A246BBD4"/>
<dbReference type="PROSITE" id="PS51257">
    <property type="entry name" value="PROKAR_LIPOPROTEIN"/>
    <property type="match status" value="1"/>
</dbReference>
<dbReference type="InterPro" id="IPR036505">
    <property type="entry name" value="Amidase/PGRP_sf"/>
</dbReference>
<evidence type="ECO:0000256" key="1">
    <source>
        <dbReference type="ARBA" id="ARBA00001561"/>
    </source>
</evidence>
<dbReference type="Pfam" id="PF01510">
    <property type="entry name" value="Amidase_2"/>
    <property type="match status" value="1"/>
</dbReference>
<reference evidence="8 9" key="1">
    <citation type="submission" date="2014-01" db="EMBL/GenBank/DDBJ databases">
        <authorList>
            <consortium name="Genome Consortium for Active Teaching"/>
            <person name="Sontag T.C."/>
            <person name="Newman J.D."/>
        </authorList>
    </citation>
    <scope>NUCLEOTIDE SEQUENCE [LARGE SCALE GENOMIC DNA]</scope>
    <source>
        <strain evidence="8 9">DSM 19056</strain>
    </source>
</reference>
<evidence type="ECO:0000313" key="8">
    <source>
        <dbReference type="EMBL" id="OWK98994.1"/>
    </source>
</evidence>
<accession>A0A246BBD4</accession>
<feature type="domain" description="N-acetylmuramoyl-L-alanine amidase" evidence="7">
    <location>
        <begin position="93"/>
        <end position="235"/>
    </location>
</feature>
<evidence type="ECO:0000256" key="2">
    <source>
        <dbReference type="ARBA" id="ARBA00007553"/>
    </source>
</evidence>
<keyword evidence="5" id="KW-0961">Cell wall biogenesis/degradation</keyword>
<comment type="similarity">
    <text evidence="2">Belongs to the N-acetylmuramoyl-L-alanine amidase 2 family.</text>
</comment>
<dbReference type="GO" id="GO:0071555">
    <property type="term" value="P:cell wall organization"/>
    <property type="evidence" value="ECO:0007669"/>
    <property type="project" value="UniProtKB-KW"/>
</dbReference>
<dbReference type="InterPro" id="IPR051206">
    <property type="entry name" value="NAMLAA_amidase_2"/>
</dbReference>
<gene>
    <name evidence="8" type="ORF">AP75_03320</name>
</gene>
<dbReference type="InterPro" id="IPR036366">
    <property type="entry name" value="PGBDSf"/>
</dbReference>
<dbReference type="GO" id="GO:0019867">
    <property type="term" value="C:outer membrane"/>
    <property type="evidence" value="ECO:0007669"/>
    <property type="project" value="TreeGrafter"/>
</dbReference>
<proteinExistence type="inferred from homology"/>
<keyword evidence="4" id="KW-0378">Hydrolase</keyword>
<comment type="catalytic activity">
    <reaction evidence="1">
        <text>Hydrolyzes the link between N-acetylmuramoyl residues and L-amino acid residues in certain cell-wall glycopeptides.</text>
        <dbReference type="EC" id="3.5.1.28"/>
    </reaction>
</comment>
<dbReference type="PANTHER" id="PTHR30417">
    <property type="entry name" value="N-ACETYLMURAMOYL-L-ALANINE AMIDASE AMID"/>
    <property type="match status" value="1"/>
</dbReference>
<dbReference type="RefSeq" id="WP_088263633.1">
    <property type="nucleotide sequence ID" value="NZ_JASZ02000004.1"/>
</dbReference>
<feature type="compositionally biased region" description="Polar residues" evidence="6">
    <location>
        <begin position="23"/>
        <end position="36"/>
    </location>
</feature>
<dbReference type="GO" id="GO:0008745">
    <property type="term" value="F:N-acetylmuramoyl-L-alanine amidase activity"/>
    <property type="evidence" value="ECO:0007669"/>
    <property type="project" value="UniProtKB-EC"/>
</dbReference>
<evidence type="ECO:0000256" key="4">
    <source>
        <dbReference type="ARBA" id="ARBA00022801"/>
    </source>
</evidence>
<dbReference type="GO" id="GO:0009254">
    <property type="term" value="P:peptidoglycan turnover"/>
    <property type="evidence" value="ECO:0007669"/>
    <property type="project" value="TreeGrafter"/>
</dbReference>
<evidence type="ECO:0000256" key="6">
    <source>
        <dbReference type="SAM" id="MobiDB-lite"/>
    </source>
</evidence>
<dbReference type="Gene3D" id="1.10.101.10">
    <property type="entry name" value="PGBD-like superfamily/PGBD"/>
    <property type="match status" value="1"/>
</dbReference>